<sequence>MNRLLLLLCTLGLTASLFAQEEAPPQGWQRGAGLGLDFSQLLQINPKQGAGQNRLGFGGAANYFANYRMDRRSWESTAMWQFGVQRLGTGIIAQGSDDRIPFQKAIDELRLNSKYGIQASDSSKLFWTANAGFLSQVTPTYQFPDLYPGNFISDFVDSGVTPLSKFLAPATLTFSVGIDYKANENFSIFFSPISSKFIIVADDVIASRGVHGNPVSGTPNEDGIYADFENVDAQLGALAQMKYADKFASDKATFTSTLNLYTNYLRNPENVDLDWVNALGYELFKNFQLNLLLNVFYDDDVLVQITDYDEPNGVRGLGKRVSITQQLLLTYSRTF</sequence>
<dbReference type="AlphaFoldDB" id="A0A923PRI7"/>
<gene>
    <name evidence="2" type="ORF">H9S92_18505</name>
</gene>
<dbReference type="InterPro" id="IPR021428">
    <property type="entry name" value="DUF3078"/>
</dbReference>
<keyword evidence="1" id="KW-0732">Signal</keyword>
<protein>
    <submittedName>
        <fullName evidence="2">DUF3078 domain-containing protein</fullName>
    </submittedName>
</protein>
<feature type="signal peptide" evidence="1">
    <location>
        <begin position="1"/>
        <end position="19"/>
    </location>
</feature>
<comment type="caution">
    <text evidence="2">The sequence shown here is derived from an EMBL/GenBank/DDBJ whole genome shotgun (WGS) entry which is preliminary data.</text>
</comment>
<dbReference type="EMBL" id="JACSIT010000149">
    <property type="protein sequence ID" value="MBC6996169.1"/>
    <property type="molecule type" value="Genomic_DNA"/>
</dbReference>
<reference evidence="2" key="1">
    <citation type="submission" date="2020-08" db="EMBL/GenBank/DDBJ databases">
        <title>Lewinella bacteria from marine environments.</title>
        <authorList>
            <person name="Zhong Y."/>
        </authorList>
    </citation>
    <scope>NUCLEOTIDE SEQUENCE</scope>
    <source>
        <strain evidence="2">KCTC 42187</strain>
    </source>
</reference>
<evidence type="ECO:0000256" key="1">
    <source>
        <dbReference type="SAM" id="SignalP"/>
    </source>
</evidence>
<dbReference type="RefSeq" id="WP_187468184.1">
    <property type="nucleotide sequence ID" value="NZ_JACSIT010000149.1"/>
</dbReference>
<name>A0A923PRI7_9BACT</name>
<dbReference type="Proteomes" id="UP000650081">
    <property type="component" value="Unassembled WGS sequence"/>
</dbReference>
<accession>A0A923PRI7</accession>
<keyword evidence="3" id="KW-1185">Reference proteome</keyword>
<organism evidence="2 3">
    <name type="scientific">Neolewinella lacunae</name>
    <dbReference type="NCBI Taxonomy" id="1517758"/>
    <lineage>
        <taxon>Bacteria</taxon>
        <taxon>Pseudomonadati</taxon>
        <taxon>Bacteroidota</taxon>
        <taxon>Saprospiria</taxon>
        <taxon>Saprospirales</taxon>
        <taxon>Lewinellaceae</taxon>
        <taxon>Neolewinella</taxon>
    </lineage>
</organism>
<evidence type="ECO:0000313" key="3">
    <source>
        <dbReference type="Proteomes" id="UP000650081"/>
    </source>
</evidence>
<evidence type="ECO:0000313" key="2">
    <source>
        <dbReference type="EMBL" id="MBC6996169.1"/>
    </source>
</evidence>
<dbReference type="Pfam" id="PF11276">
    <property type="entry name" value="DUF3078"/>
    <property type="match status" value="1"/>
</dbReference>
<feature type="chain" id="PRO_5038036314" evidence="1">
    <location>
        <begin position="20"/>
        <end position="335"/>
    </location>
</feature>
<proteinExistence type="predicted"/>